<keyword evidence="12" id="KW-0032">Aminotransferase</keyword>
<dbReference type="PIRSF" id="PIRSF005572">
    <property type="entry name" value="NifS"/>
    <property type="match status" value="1"/>
</dbReference>
<organism evidence="12 13">
    <name type="scientific">Persicimonas caeni</name>
    <dbReference type="NCBI Taxonomy" id="2292766"/>
    <lineage>
        <taxon>Bacteria</taxon>
        <taxon>Deltaproteobacteria</taxon>
        <taxon>Bradymonadales</taxon>
        <taxon>Bradymonadaceae</taxon>
        <taxon>Persicimonas</taxon>
    </lineage>
</organism>
<dbReference type="RefSeq" id="WP_141197004.1">
    <property type="nucleotide sequence ID" value="NZ_CP041186.1"/>
</dbReference>
<evidence type="ECO:0000256" key="9">
    <source>
        <dbReference type="ARBA" id="ARBA00050776"/>
    </source>
</evidence>
<keyword evidence="5" id="KW-0479">Metal-binding</keyword>
<dbReference type="InterPro" id="IPR016454">
    <property type="entry name" value="Cysteine_dSase"/>
</dbReference>
<dbReference type="InterPro" id="IPR015424">
    <property type="entry name" value="PyrdxlP-dep_Trfase"/>
</dbReference>
<dbReference type="EC" id="2.8.1.7" evidence="3"/>
<dbReference type="InterPro" id="IPR015421">
    <property type="entry name" value="PyrdxlP-dep_Trfase_major"/>
</dbReference>
<comment type="similarity">
    <text evidence="2">Belongs to the class-V pyridoxal-phosphate-dependent aminotransferase family. NifS/IscS subfamily.</text>
</comment>
<dbReference type="PANTHER" id="PTHR11601">
    <property type="entry name" value="CYSTEINE DESULFURYLASE FAMILY MEMBER"/>
    <property type="match status" value="1"/>
</dbReference>
<proteinExistence type="inferred from homology"/>
<dbReference type="InterPro" id="IPR020578">
    <property type="entry name" value="Aminotrans_V_PyrdxlP_BS"/>
</dbReference>
<dbReference type="AlphaFoldDB" id="A0A4Y6PQ98"/>
<dbReference type="OrthoDB" id="9808002at2"/>
<evidence type="ECO:0000256" key="2">
    <source>
        <dbReference type="ARBA" id="ARBA00006490"/>
    </source>
</evidence>
<evidence type="ECO:0000256" key="8">
    <source>
        <dbReference type="ARBA" id="ARBA00023014"/>
    </source>
</evidence>
<keyword evidence="7" id="KW-0408">Iron</keyword>
<dbReference type="GO" id="GO:0031071">
    <property type="term" value="F:cysteine desulfurase activity"/>
    <property type="evidence" value="ECO:0007669"/>
    <property type="project" value="UniProtKB-EC"/>
</dbReference>
<dbReference type="PANTHER" id="PTHR11601:SF34">
    <property type="entry name" value="CYSTEINE DESULFURASE"/>
    <property type="match status" value="1"/>
</dbReference>
<evidence type="ECO:0000313" key="13">
    <source>
        <dbReference type="Proteomes" id="UP000315995"/>
    </source>
</evidence>
<dbReference type="EMBL" id="CP041186">
    <property type="protein sequence ID" value="QDG50512.1"/>
    <property type="molecule type" value="Genomic_DNA"/>
</dbReference>
<evidence type="ECO:0000313" key="12">
    <source>
        <dbReference type="EMBL" id="QDG50512.1"/>
    </source>
</evidence>
<gene>
    <name evidence="12" type="ORF">FIV42_07130</name>
</gene>
<keyword evidence="8" id="KW-0411">Iron-sulfur</keyword>
<name>A0A4Y6PQ98_PERCE</name>
<dbReference type="SUPFAM" id="SSF53383">
    <property type="entry name" value="PLP-dependent transferases"/>
    <property type="match status" value="1"/>
</dbReference>
<dbReference type="PROSITE" id="PS00595">
    <property type="entry name" value="AA_TRANSFER_CLASS_5"/>
    <property type="match status" value="1"/>
</dbReference>
<dbReference type="GO" id="GO:0008483">
    <property type="term" value="F:transaminase activity"/>
    <property type="evidence" value="ECO:0007669"/>
    <property type="project" value="UniProtKB-KW"/>
</dbReference>
<dbReference type="GO" id="GO:0051536">
    <property type="term" value="F:iron-sulfur cluster binding"/>
    <property type="evidence" value="ECO:0007669"/>
    <property type="project" value="UniProtKB-KW"/>
</dbReference>
<evidence type="ECO:0000256" key="3">
    <source>
        <dbReference type="ARBA" id="ARBA00012239"/>
    </source>
</evidence>
<evidence type="ECO:0000256" key="1">
    <source>
        <dbReference type="ARBA" id="ARBA00001933"/>
    </source>
</evidence>
<evidence type="ECO:0000256" key="6">
    <source>
        <dbReference type="ARBA" id="ARBA00022898"/>
    </source>
</evidence>
<comment type="cofactor">
    <cofactor evidence="1 10">
        <name>pyridoxal 5'-phosphate</name>
        <dbReference type="ChEBI" id="CHEBI:597326"/>
    </cofactor>
</comment>
<comment type="catalytic activity">
    <reaction evidence="9">
        <text>(sulfur carrier)-H + L-cysteine = (sulfur carrier)-SH + L-alanine</text>
        <dbReference type="Rhea" id="RHEA:43892"/>
        <dbReference type="Rhea" id="RHEA-COMP:14737"/>
        <dbReference type="Rhea" id="RHEA-COMP:14739"/>
        <dbReference type="ChEBI" id="CHEBI:29917"/>
        <dbReference type="ChEBI" id="CHEBI:35235"/>
        <dbReference type="ChEBI" id="CHEBI:57972"/>
        <dbReference type="ChEBI" id="CHEBI:64428"/>
        <dbReference type="EC" id="2.8.1.7"/>
    </reaction>
</comment>
<evidence type="ECO:0000256" key="7">
    <source>
        <dbReference type="ARBA" id="ARBA00023004"/>
    </source>
</evidence>
<dbReference type="Gene3D" id="1.10.260.50">
    <property type="match status" value="1"/>
</dbReference>
<dbReference type="Gene3D" id="3.90.1150.10">
    <property type="entry name" value="Aspartate Aminotransferase, domain 1"/>
    <property type="match status" value="1"/>
</dbReference>
<evidence type="ECO:0000256" key="5">
    <source>
        <dbReference type="ARBA" id="ARBA00022723"/>
    </source>
</evidence>
<accession>A0A4Y6PQ98</accession>
<dbReference type="InterPro" id="IPR015422">
    <property type="entry name" value="PyrdxlP-dep_Trfase_small"/>
</dbReference>
<sequence>MADYSKLGDVEAIYLDCNASTPIDPRVGEAMYEMLHRNPANPAAKVHVYGQKASRAVEAAREQVALLVEARPEEVVFTSGASESDNLALLGWAERAHQQGTTHIVSSAIEHAAVLEPLRHLRDRGFEVDLIAPGPDGVVAAQDILDAVRPDTGLVSLMHVNNVIGTIQPIAQVAEGLADHPALFHVDGAQGAAHHFDELADPRIDLISLSAHKMYGPPGVGALVCRRGPKGPPIAPRSFGGEQEYGLRPGTVPAPLVVGFGEAAKLCRREVSERLEKNHTFRQSLLEGLAPLSPIFHGDLDRQVLHAVCLSIPGVRQKAALLRLRDLIAASTGSACSAVSDRPNHVLSAMGVPHSHIEESLRISWCHTTPAVDWSQVVARLAPLAE</sequence>
<dbReference type="InterPro" id="IPR000192">
    <property type="entry name" value="Aminotrans_V_dom"/>
</dbReference>
<dbReference type="Proteomes" id="UP000315995">
    <property type="component" value="Chromosome"/>
</dbReference>
<protein>
    <recommendedName>
        <fullName evidence="3">cysteine desulfurase</fullName>
        <ecNumber evidence="3">2.8.1.7</ecNumber>
    </recommendedName>
</protein>
<dbReference type="GO" id="GO:0046872">
    <property type="term" value="F:metal ion binding"/>
    <property type="evidence" value="ECO:0007669"/>
    <property type="project" value="UniProtKB-KW"/>
</dbReference>
<keyword evidence="6" id="KW-0663">Pyridoxal phosphate</keyword>
<evidence type="ECO:0000256" key="4">
    <source>
        <dbReference type="ARBA" id="ARBA00022679"/>
    </source>
</evidence>
<dbReference type="Gene3D" id="3.40.640.10">
    <property type="entry name" value="Type I PLP-dependent aspartate aminotransferase-like (Major domain)"/>
    <property type="match status" value="1"/>
</dbReference>
<feature type="domain" description="Aminotransferase class V" evidence="11">
    <location>
        <begin position="13"/>
        <end position="368"/>
    </location>
</feature>
<accession>A0A5B8Y5T7</accession>
<evidence type="ECO:0000259" key="11">
    <source>
        <dbReference type="Pfam" id="PF00266"/>
    </source>
</evidence>
<reference evidence="12 13" key="1">
    <citation type="submission" date="2019-06" db="EMBL/GenBank/DDBJ databases">
        <title>Persicimonas caeni gen. nov., sp. nov., a predatory bacterium isolated from solar saltern.</title>
        <authorList>
            <person name="Wang S."/>
        </authorList>
    </citation>
    <scope>NUCLEOTIDE SEQUENCE [LARGE SCALE GENOMIC DNA]</scope>
    <source>
        <strain evidence="12 13">YN101</strain>
    </source>
</reference>
<dbReference type="Pfam" id="PF00266">
    <property type="entry name" value="Aminotran_5"/>
    <property type="match status" value="1"/>
</dbReference>
<evidence type="ECO:0000256" key="10">
    <source>
        <dbReference type="RuleBase" id="RU004504"/>
    </source>
</evidence>
<keyword evidence="13" id="KW-1185">Reference proteome</keyword>
<keyword evidence="4 12" id="KW-0808">Transferase</keyword>